<sequence length="87" mass="9955">MLEHPEAERADPYEKDAERVWRDSGKVYGARKIKHALGHEGVTLSRRRINRIMKRNGMAGSYSKAAYRPRVCVQLVVAGLVTMIFRV</sequence>
<dbReference type="Proteomes" id="UP000593918">
    <property type="component" value="Chromosome"/>
</dbReference>
<gene>
    <name evidence="2" type="ORF">BL5915_01485</name>
</gene>
<evidence type="ECO:0000313" key="2">
    <source>
        <dbReference type="EMBL" id="QOL55546.1"/>
    </source>
</evidence>
<evidence type="ECO:0000259" key="1">
    <source>
        <dbReference type="Pfam" id="PF13276"/>
    </source>
</evidence>
<protein>
    <submittedName>
        <fullName evidence="2">IS3 family transposase</fullName>
    </submittedName>
</protein>
<dbReference type="InterPro" id="IPR025948">
    <property type="entry name" value="HTH-like_dom"/>
</dbReference>
<proteinExistence type="predicted"/>
<dbReference type="Pfam" id="PF13276">
    <property type="entry name" value="HTH_21"/>
    <property type="match status" value="1"/>
</dbReference>
<dbReference type="EMBL" id="CP062943">
    <property type="protein sequence ID" value="QOL55546.1"/>
    <property type="molecule type" value="Genomic_DNA"/>
</dbReference>
<name>A0A7L9UMM2_BIFLL</name>
<accession>A0A7L9UMM2</accession>
<evidence type="ECO:0000313" key="3">
    <source>
        <dbReference type="Proteomes" id="UP000593918"/>
    </source>
</evidence>
<organism evidence="2 3">
    <name type="scientific">Bifidobacterium longum subsp. longum</name>
    <dbReference type="NCBI Taxonomy" id="1679"/>
    <lineage>
        <taxon>Bacteria</taxon>
        <taxon>Bacillati</taxon>
        <taxon>Actinomycetota</taxon>
        <taxon>Actinomycetes</taxon>
        <taxon>Bifidobacteriales</taxon>
        <taxon>Bifidobacteriaceae</taxon>
        <taxon>Bifidobacterium</taxon>
    </lineage>
</organism>
<feature type="domain" description="HTH-like" evidence="1">
    <location>
        <begin position="15"/>
        <end position="64"/>
    </location>
</feature>
<reference evidence="2 3" key="1">
    <citation type="submission" date="2020-10" db="EMBL/GenBank/DDBJ databases">
        <title>Genome sequencing of Bifidobacterium longum subsp. longum KCTC 5915.</title>
        <authorList>
            <person name="Kim J."/>
        </authorList>
    </citation>
    <scope>NUCLEOTIDE SEQUENCE [LARGE SCALE GENOMIC DNA]</scope>
    <source>
        <strain evidence="2 3">KCTC 5915</strain>
    </source>
</reference>
<dbReference type="AlphaFoldDB" id="A0A7L9UMM2"/>